<dbReference type="RefSeq" id="WP_278476818.1">
    <property type="nucleotide sequence ID" value="NZ_JABZRE010000002.1"/>
</dbReference>
<reference evidence="1" key="1">
    <citation type="submission" date="2020-04" db="EMBL/GenBank/DDBJ databases">
        <title>Deep metagenomics examines the oral microbiome during advanced dental caries in children, revealing novel taxa and co-occurrences with host molecules.</title>
        <authorList>
            <person name="Baker J.L."/>
            <person name="Morton J.T."/>
            <person name="Dinis M."/>
            <person name="Alvarez R."/>
            <person name="Tran N.C."/>
            <person name="Knight R."/>
            <person name="Edlund A."/>
        </authorList>
    </citation>
    <scope>NUCLEOTIDE SEQUENCE</scope>
    <source>
        <strain evidence="1">JCVI_23_bin.11</strain>
    </source>
</reference>
<dbReference type="EMBL" id="JABZRE010000002">
    <property type="protein sequence ID" value="MBF1306322.1"/>
    <property type="molecule type" value="Genomic_DNA"/>
</dbReference>
<protein>
    <submittedName>
        <fullName evidence="1">Uncharacterized protein</fullName>
    </submittedName>
</protein>
<dbReference type="AlphaFoldDB" id="A0A930H329"/>
<organism evidence="1 2">
    <name type="scientific">Parvimonas micra</name>
    <dbReference type="NCBI Taxonomy" id="33033"/>
    <lineage>
        <taxon>Bacteria</taxon>
        <taxon>Bacillati</taxon>
        <taxon>Bacillota</taxon>
        <taxon>Tissierellia</taxon>
        <taxon>Tissierellales</taxon>
        <taxon>Peptoniphilaceae</taxon>
        <taxon>Parvimonas</taxon>
    </lineage>
</organism>
<proteinExistence type="predicted"/>
<name>A0A930H329_9FIRM</name>
<evidence type="ECO:0000313" key="2">
    <source>
        <dbReference type="Proteomes" id="UP000758611"/>
    </source>
</evidence>
<sequence length="118" mass="13335">MTNKFTLGLCQKRHDIKAVDTYIFNDGDIKFPIDPQMLRTTVAKRFHDLGIKQGADLTLFVTGLTPALTAVIRICFKNSITLTLMHYDNDSGNYIPDKIFTGNDVCYDIEYPAWVACP</sequence>
<evidence type="ECO:0000313" key="1">
    <source>
        <dbReference type="EMBL" id="MBF1306322.1"/>
    </source>
</evidence>
<dbReference type="Proteomes" id="UP000758611">
    <property type="component" value="Unassembled WGS sequence"/>
</dbReference>
<comment type="caution">
    <text evidence="1">The sequence shown here is derived from an EMBL/GenBank/DDBJ whole genome shotgun (WGS) entry which is preliminary data.</text>
</comment>
<gene>
    <name evidence="1" type="ORF">HXM94_00845</name>
</gene>
<accession>A0A930H329</accession>